<sequence>MAKETIYVVQTWVAGKRGQLIADPPIPMTAEDAAVRRAYRLEEDKAAVMVFAQTADSETGDYDDPRIILRLGEEVEMG</sequence>
<evidence type="ECO:0000313" key="2">
    <source>
        <dbReference type="Proteomes" id="UP000005234"/>
    </source>
</evidence>
<dbReference type="HOGENOM" id="CLU_172362_1_0_6"/>
<gene>
    <name evidence="1" type="ordered locus">Fraau_1462</name>
</gene>
<dbReference type="EMBL" id="CP003350">
    <property type="protein sequence ID" value="AFC85885.1"/>
    <property type="molecule type" value="Genomic_DNA"/>
</dbReference>
<dbReference type="RefSeq" id="WP_014402890.1">
    <property type="nucleotide sequence ID" value="NC_017033.1"/>
</dbReference>
<name>H8L641_FRAAD</name>
<proteinExistence type="predicted"/>
<reference evidence="1" key="1">
    <citation type="submission" date="2012-02" db="EMBL/GenBank/DDBJ databases">
        <title>The complete genome of Frateuria aurantia DSM 6220.</title>
        <authorList>
            <consortium name="US DOE Joint Genome Institute (JGI-PGF)"/>
            <person name="Lucas S."/>
            <person name="Copeland A."/>
            <person name="Lapidus A."/>
            <person name="Glavina del Rio T."/>
            <person name="Dalin E."/>
            <person name="Tice H."/>
            <person name="Bruce D."/>
            <person name="Goodwin L."/>
            <person name="Pitluck S."/>
            <person name="Peters L."/>
            <person name="Ovchinnikova G."/>
            <person name="Teshima H."/>
            <person name="Kyrpides N."/>
            <person name="Mavromatis K."/>
            <person name="Ivanova N."/>
            <person name="Brettin T."/>
            <person name="Detter J.C."/>
            <person name="Han C."/>
            <person name="Larimer F."/>
            <person name="Land M."/>
            <person name="Hauser L."/>
            <person name="Markowitz V."/>
            <person name="Cheng J.-F."/>
            <person name="Hugenholtz P."/>
            <person name="Woyke T."/>
            <person name="Wu D."/>
            <person name="Brambilla E."/>
            <person name="Klenk H.-P."/>
            <person name="Eisen J.A."/>
        </authorList>
    </citation>
    <scope>NUCLEOTIDE SEQUENCE</scope>
    <source>
        <strain evidence="1">DSM 6220</strain>
    </source>
</reference>
<protein>
    <submittedName>
        <fullName evidence="1">Uncharacterized protein</fullName>
    </submittedName>
</protein>
<accession>H8L641</accession>
<dbReference type="OrthoDB" id="5956026at2"/>
<keyword evidence="2" id="KW-1185">Reference proteome</keyword>
<dbReference type="eggNOG" id="ENOG5033BJV">
    <property type="taxonomic scope" value="Bacteria"/>
</dbReference>
<dbReference type="KEGG" id="fau:Fraau_1462"/>
<dbReference type="AlphaFoldDB" id="H8L641"/>
<evidence type="ECO:0000313" key="1">
    <source>
        <dbReference type="EMBL" id="AFC85885.1"/>
    </source>
</evidence>
<dbReference type="Proteomes" id="UP000005234">
    <property type="component" value="Chromosome"/>
</dbReference>
<organism evidence="1 2">
    <name type="scientific">Frateuria aurantia (strain ATCC 33424 / DSM 6220 / KCTC 2777 / LMG 1558 / NBRC 3245 / NCIMB 13370)</name>
    <name type="common">Acetobacter aurantius</name>
    <dbReference type="NCBI Taxonomy" id="767434"/>
    <lineage>
        <taxon>Bacteria</taxon>
        <taxon>Pseudomonadati</taxon>
        <taxon>Pseudomonadota</taxon>
        <taxon>Gammaproteobacteria</taxon>
        <taxon>Lysobacterales</taxon>
        <taxon>Rhodanobacteraceae</taxon>
        <taxon>Frateuria</taxon>
    </lineage>
</organism>